<keyword evidence="5" id="KW-1185">Reference proteome</keyword>
<comment type="caution">
    <text evidence="4">The sequence shown here is derived from an EMBL/GenBank/DDBJ whole genome shotgun (WGS) entry which is preliminary data.</text>
</comment>
<dbReference type="PANTHER" id="PTHR12215">
    <property type="entry name" value="PHOSPHOPANTETHEINE TRANSFERASE"/>
    <property type="match status" value="1"/>
</dbReference>
<evidence type="ECO:0000313" key="4">
    <source>
        <dbReference type="EMBL" id="TCP17040.1"/>
    </source>
</evidence>
<feature type="domain" description="4'-phosphopantetheinyl transferase" evidence="3">
    <location>
        <begin position="111"/>
        <end position="182"/>
    </location>
</feature>
<evidence type="ECO:0000256" key="1">
    <source>
        <dbReference type="ARBA" id="ARBA00010990"/>
    </source>
</evidence>
<evidence type="ECO:0000259" key="3">
    <source>
        <dbReference type="Pfam" id="PF01648"/>
    </source>
</evidence>
<dbReference type="PANTHER" id="PTHR12215:SF10">
    <property type="entry name" value="L-AMINOADIPATE-SEMIALDEHYDE DEHYDROGENASE-PHOSPHOPANTETHEINYL TRANSFERASE"/>
    <property type="match status" value="1"/>
</dbReference>
<proteinExistence type="inferred from homology"/>
<dbReference type="InterPro" id="IPR037143">
    <property type="entry name" value="4-PPantetheinyl_Trfase_dom_sf"/>
</dbReference>
<dbReference type="GO" id="GO:0008897">
    <property type="term" value="F:holo-[acyl-carrier-protein] synthase activity"/>
    <property type="evidence" value="ECO:0007669"/>
    <property type="project" value="InterPro"/>
</dbReference>
<dbReference type="OrthoDB" id="9808281at2"/>
<dbReference type="Proteomes" id="UP000295537">
    <property type="component" value="Unassembled WGS sequence"/>
</dbReference>
<reference evidence="4 5" key="1">
    <citation type="submission" date="2019-03" db="EMBL/GenBank/DDBJ databases">
        <title>Genomic Encyclopedia of Type Strains, Phase IV (KMG-IV): sequencing the most valuable type-strain genomes for metagenomic binning, comparative biology and taxonomic classification.</title>
        <authorList>
            <person name="Goeker M."/>
        </authorList>
    </citation>
    <scope>NUCLEOTIDE SEQUENCE [LARGE SCALE GENOMIC DNA]</scope>
    <source>
        <strain evidence="4 5">DSM 16380</strain>
    </source>
</reference>
<comment type="similarity">
    <text evidence="1">Belongs to the P-Pant transferase superfamily. Gsp/Sfp/HetI/AcpT family.</text>
</comment>
<evidence type="ECO:0000313" key="5">
    <source>
        <dbReference type="Proteomes" id="UP000295537"/>
    </source>
</evidence>
<evidence type="ECO:0000256" key="2">
    <source>
        <dbReference type="ARBA" id="ARBA00022679"/>
    </source>
</evidence>
<dbReference type="InterPro" id="IPR008278">
    <property type="entry name" value="4-PPantetheinyl_Trfase_dom"/>
</dbReference>
<dbReference type="Gene3D" id="3.90.470.20">
    <property type="entry name" value="4'-phosphopantetheinyl transferase domain"/>
    <property type="match status" value="1"/>
</dbReference>
<organism evidence="4 5">
    <name type="scientific">Nicoletella semolina</name>
    <dbReference type="NCBI Taxonomy" id="271160"/>
    <lineage>
        <taxon>Bacteria</taxon>
        <taxon>Pseudomonadati</taxon>
        <taxon>Pseudomonadota</taxon>
        <taxon>Gammaproteobacteria</taxon>
        <taxon>Pasteurellales</taxon>
        <taxon>Pasteurellaceae</taxon>
        <taxon>Nicoletella</taxon>
    </lineage>
</organism>
<accession>A0A4R2N7W1</accession>
<keyword evidence="2 4" id="KW-0808">Transferase</keyword>
<dbReference type="GO" id="GO:0005829">
    <property type="term" value="C:cytosol"/>
    <property type="evidence" value="ECO:0007669"/>
    <property type="project" value="TreeGrafter"/>
</dbReference>
<dbReference type="InterPro" id="IPR050559">
    <property type="entry name" value="P-Pant_transferase_sf"/>
</dbReference>
<dbReference type="GO" id="GO:0000287">
    <property type="term" value="F:magnesium ion binding"/>
    <property type="evidence" value="ECO:0007669"/>
    <property type="project" value="InterPro"/>
</dbReference>
<dbReference type="GO" id="GO:0019878">
    <property type="term" value="P:lysine biosynthetic process via aminoadipic acid"/>
    <property type="evidence" value="ECO:0007669"/>
    <property type="project" value="TreeGrafter"/>
</dbReference>
<name>A0A4R2N7W1_9PAST</name>
<protein>
    <submittedName>
        <fullName evidence="4">4'-phosphopantetheinyl transferase</fullName>
    </submittedName>
</protein>
<dbReference type="SUPFAM" id="SSF56214">
    <property type="entry name" value="4'-phosphopantetheinyl transferase"/>
    <property type="match status" value="2"/>
</dbReference>
<dbReference type="EMBL" id="SLXJ01000008">
    <property type="protein sequence ID" value="TCP17040.1"/>
    <property type="molecule type" value="Genomic_DNA"/>
</dbReference>
<sequence>MPNIAAITPTIEVIFAHHNEPIPAEFLDFRQSNLMPMSARQLAKWKSRRMAYFLLDQLCQKYQIETSLLDQINKTHSGRPYLSHPNIDFNISHSGEWVAIIFNISQPKRYVGIDIEHPQKTRPYLKLLDYYADTTEIQQIQDCKILADLDRLEDRFYLSWCLREAVLKSQGVGIVKLSEVKHRLDQQTIHSNYCPKGILHFYSSLPFYLAFFLENISQHNVAIPIWQWKNQQYHAITGLQPIVYRVN</sequence>
<gene>
    <name evidence="4" type="ORF">EV693_10893</name>
</gene>
<dbReference type="Pfam" id="PF01648">
    <property type="entry name" value="ACPS"/>
    <property type="match status" value="1"/>
</dbReference>
<dbReference type="RefSeq" id="WP_132501536.1">
    <property type="nucleotide sequence ID" value="NZ_LVXA01000001.1"/>
</dbReference>
<dbReference type="AlphaFoldDB" id="A0A4R2N7W1"/>